<evidence type="ECO:0000256" key="5">
    <source>
        <dbReference type="RuleBase" id="RU364035"/>
    </source>
</evidence>
<reference evidence="7" key="1">
    <citation type="submission" date="2025-08" db="UniProtKB">
        <authorList>
            <consortium name="RefSeq"/>
        </authorList>
    </citation>
    <scope>IDENTIFICATION</scope>
</reference>
<organism evidence="6 7">
    <name type="scientific">Acanthaster planci</name>
    <name type="common">Crown-of-thorns starfish</name>
    <dbReference type="NCBI Taxonomy" id="133434"/>
    <lineage>
        <taxon>Eukaryota</taxon>
        <taxon>Metazoa</taxon>
        <taxon>Echinodermata</taxon>
        <taxon>Eleutherozoa</taxon>
        <taxon>Asterozoa</taxon>
        <taxon>Asteroidea</taxon>
        <taxon>Valvatacea</taxon>
        <taxon>Valvatida</taxon>
        <taxon>Acanthasteridae</taxon>
        <taxon>Acanthaster</taxon>
    </lineage>
</organism>
<evidence type="ECO:0000313" key="6">
    <source>
        <dbReference type="Proteomes" id="UP000694845"/>
    </source>
</evidence>
<keyword evidence="5" id="KW-0653">Protein transport</keyword>
<dbReference type="GO" id="GO:0017056">
    <property type="term" value="F:structural constituent of nuclear pore"/>
    <property type="evidence" value="ECO:0007669"/>
    <property type="project" value="InterPro"/>
</dbReference>
<proteinExistence type="inferred from homology"/>
<gene>
    <name evidence="7" type="primary">LOC110983265</name>
</gene>
<keyword evidence="5" id="KW-0509">mRNA transport</keyword>
<protein>
    <recommendedName>
        <fullName evidence="5">Nuclear pore protein</fullName>
    </recommendedName>
</protein>
<keyword evidence="5" id="KW-0811">Translocation</keyword>
<dbReference type="CTD" id="9688"/>
<dbReference type="Pfam" id="PF04097">
    <property type="entry name" value="Nic96"/>
    <property type="match status" value="1"/>
</dbReference>
<evidence type="ECO:0000313" key="7">
    <source>
        <dbReference type="RefSeq" id="XP_022098078.1"/>
    </source>
</evidence>
<dbReference type="AlphaFoldDB" id="A0A8B7YXL8"/>
<comment type="similarity">
    <text evidence="2 5">Belongs to the nucleoporin interacting component (NIC) family.</text>
</comment>
<dbReference type="RefSeq" id="XP_022098078.1">
    <property type="nucleotide sequence ID" value="XM_022242386.1"/>
</dbReference>
<keyword evidence="3 5" id="KW-0906">Nuclear pore complex</keyword>
<dbReference type="KEGG" id="aplc:110983265"/>
<keyword evidence="5" id="KW-0813">Transport</keyword>
<dbReference type="PANTHER" id="PTHR11225">
    <property type="entry name" value="NUCLEAR PORE COMPLEX PROTEIN NUP93 NUCLEOPORIN NUP93 DEAD EYE PROTEIN"/>
    <property type="match status" value="1"/>
</dbReference>
<dbReference type="GeneID" id="110983265"/>
<keyword evidence="5" id="KW-0472">Membrane</keyword>
<sequence length="866" mass="98128">MNLKLVRALPTCAVKYERNNSSCFAVGIFLDLDSHTKAEMDGDSFEDLLRDAEQLTANVDSGGELPRVERNLHQIMETSQRLWTKTAQVGTPDAADVKASILLGSKGLDVPRISQRLETLSATKTFEPLEPIADTDIQSFLRNERENAVLAVIQETKKNTLQQTEKRFWETMQSEWQEQRQRILNALVGTGEDMLDIGPDTESVLSETMAMDGRSAMSSMELAYAREVYKYNDRVVRGGVRPNLIRLFEQISLQFEDNRVSELWAMVREMTSVPLVATADTVQVRSSQEMQMAFVRQARIFLEKSYLKYISTIVGENLQRAQVGGIPGTYPLVQGFLKVKLPHPIPGLEDGEVNGQPVWPIIYYCLRCGDLDATLHAVQRAAHDLGEFEEYLKEYMDSEDRRLSPNMQTKLRIHYRSNVRNSPDPYKRAVYCLIGCCDTTDSHSEVISKTEDYLWMKLSQVSFVEDSGPSSSDRLTLPQLQTTLLEEYGEGHFSAAQNPYLYFQVLFLSAQFEAAVEFLARSDLRLRCHAVHAAIVLYEMGLLVLPANIQMQVLSKHLDDPPPMRRLNFARLISMYTSKFENTDPREALQYFYLLRGLKDPKGENLFVACLSEMVIETREFDALLGRLGSDGTRRPGAVDKFQANTQRIVETVARDTEAKGLFEDAVKLYDLAGNADKVLEILNRLLSPIVAVPKSGQSDRQRLQTLAVAIAGRFRSQCVTGNQANTKSFYLLLDLMTFFDQYHGRELDRALETMTSLQLVPLTPETVDDKVNAFKQYTDEVRRNMPDILLATMNILHTKYRTIRNSTLQNAQGRATVRLEDGGKESYLAHLRKQAKSLITFAGMLPYRMPGDTNARLVQMEVLMN</sequence>
<keyword evidence="6" id="KW-1185">Reference proteome</keyword>
<dbReference type="OrthoDB" id="1918363at2759"/>
<dbReference type="GO" id="GO:0016973">
    <property type="term" value="P:poly(A)+ mRNA export from nucleus"/>
    <property type="evidence" value="ECO:0007669"/>
    <property type="project" value="TreeGrafter"/>
</dbReference>
<dbReference type="PANTHER" id="PTHR11225:SF4">
    <property type="entry name" value="NUCLEAR PORE COMPLEX PROTEIN NUP93"/>
    <property type="match status" value="1"/>
</dbReference>
<evidence type="ECO:0000256" key="3">
    <source>
        <dbReference type="ARBA" id="ARBA00023132"/>
    </source>
</evidence>
<dbReference type="InterPro" id="IPR007231">
    <property type="entry name" value="Nucleoporin_int_Nup93/Nic96"/>
</dbReference>
<evidence type="ECO:0000256" key="2">
    <source>
        <dbReference type="ARBA" id="ARBA00010186"/>
    </source>
</evidence>
<accession>A0A8B7YXL8</accession>
<evidence type="ECO:0000256" key="1">
    <source>
        <dbReference type="ARBA" id="ARBA00004567"/>
    </source>
</evidence>
<name>A0A8B7YXL8_ACAPL</name>
<dbReference type="GO" id="GO:0005643">
    <property type="term" value="C:nuclear pore"/>
    <property type="evidence" value="ECO:0007669"/>
    <property type="project" value="UniProtKB-SubCell"/>
</dbReference>
<dbReference type="Proteomes" id="UP000694845">
    <property type="component" value="Unplaced"/>
</dbReference>
<keyword evidence="4 5" id="KW-0539">Nucleus</keyword>
<comment type="subcellular location">
    <subcellularLocation>
        <location evidence="1 5">Nucleus</location>
        <location evidence="1 5">Nuclear pore complex</location>
    </subcellularLocation>
</comment>
<evidence type="ECO:0000256" key="4">
    <source>
        <dbReference type="ARBA" id="ARBA00023242"/>
    </source>
</evidence>
<dbReference type="GO" id="GO:0006606">
    <property type="term" value="P:protein import into nucleus"/>
    <property type="evidence" value="ECO:0007669"/>
    <property type="project" value="TreeGrafter"/>
</dbReference>